<keyword evidence="3" id="KW-1003">Cell membrane</keyword>
<keyword evidence="6 7" id="KW-0472">Membrane</keyword>
<dbReference type="GO" id="GO:0009319">
    <property type="term" value="C:cytochrome o ubiquinol oxidase complex"/>
    <property type="evidence" value="ECO:0007669"/>
    <property type="project" value="TreeGrafter"/>
</dbReference>
<evidence type="ECO:0000256" key="2">
    <source>
        <dbReference type="ARBA" id="ARBA00008079"/>
    </source>
</evidence>
<evidence type="ECO:0000313" key="8">
    <source>
        <dbReference type="EMBL" id="PSR22643.1"/>
    </source>
</evidence>
<evidence type="ECO:0000256" key="3">
    <source>
        <dbReference type="ARBA" id="ARBA00022475"/>
    </source>
</evidence>
<dbReference type="PANTHER" id="PTHR36835">
    <property type="entry name" value="CYTOCHROME BO(3) UBIQUINOL OXIDASE SUBUNIT 4"/>
    <property type="match status" value="1"/>
</dbReference>
<keyword evidence="5 7" id="KW-1133">Transmembrane helix</keyword>
<dbReference type="Pfam" id="PF03626">
    <property type="entry name" value="COX4_pro"/>
    <property type="match status" value="1"/>
</dbReference>
<feature type="transmembrane region" description="Helical" evidence="7">
    <location>
        <begin position="63"/>
        <end position="86"/>
    </location>
</feature>
<dbReference type="AlphaFoldDB" id="A0A2T2WK80"/>
<dbReference type="GO" id="GO:0019646">
    <property type="term" value="P:aerobic electron transport chain"/>
    <property type="evidence" value="ECO:0007669"/>
    <property type="project" value="TreeGrafter"/>
</dbReference>
<protein>
    <submittedName>
        <fullName evidence="8">Cytochrome C oxidase subunit IV</fullName>
    </submittedName>
</protein>
<proteinExistence type="inferred from homology"/>
<name>A0A2T2WK80_9FIRM</name>
<comment type="subcellular location">
    <subcellularLocation>
        <location evidence="1">Cell membrane</location>
        <topology evidence="1">Multi-pass membrane protein</topology>
    </subcellularLocation>
</comment>
<comment type="caution">
    <text evidence="8">The sequence shown here is derived from an EMBL/GenBank/DDBJ whole genome shotgun (WGS) entry which is preliminary data.</text>
</comment>
<dbReference type="GO" id="GO:0005886">
    <property type="term" value="C:plasma membrane"/>
    <property type="evidence" value="ECO:0007669"/>
    <property type="project" value="UniProtKB-SubCell"/>
</dbReference>
<reference evidence="8 9" key="1">
    <citation type="journal article" date="2014" name="BMC Genomics">
        <title>Comparison of environmental and isolate Sulfobacillus genomes reveals diverse carbon, sulfur, nitrogen, and hydrogen metabolisms.</title>
        <authorList>
            <person name="Justice N.B."/>
            <person name="Norman A."/>
            <person name="Brown C.T."/>
            <person name="Singh A."/>
            <person name="Thomas B.C."/>
            <person name="Banfield J.F."/>
        </authorList>
    </citation>
    <scope>NUCLEOTIDE SEQUENCE [LARGE SCALE GENOMIC DNA]</scope>
    <source>
        <strain evidence="8">AMDSBA3</strain>
    </source>
</reference>
<evidence type="ECO:0000256" key="7">
    <source>
        <dbReference type="SAM" id="Phobius"/>
    </source>
</evidence>
<gene>
    <name evidence="8" type="ORF">C7B45_06210</name>
</gene>
<dbReference type="GO" id="GO:0015990">
    <property type="term" value="P:electron transport coupled proton transport"/>
    <property type="evidence" value="ECO:0007669"/>
    <property type="project" value="TreeGrafter"/>
</dbReference>
<dbReference type="Proteomes" id="UP000241848">
    <property type="component" value="Unassembled WGS sequence"/>
</dbReference>
<dbReference type="PANTHER" id="PTHR36835:SF1">
    <property type="entry name" value="CYTOCHROME BO(3) UBIQUINOL OXIDASE SUBUNIT 4"/>
    <property type="match status" value="1"/>
</dbReference>
<dbReference type="GO" id="GO:0015078">
    <property type="term" value="F:proton transmembrane transporter activity"/>
    <property type="evidence" value="ECO:0007669"/>
    <property type="project" value="TreeGrafter"/>
</dbReference>
<feature type="transmembrane region" description="Helical" evidence="7">
    <location>
        <begin position="98"/>
        <end position="120"/>
    </location>
</feature>
<feature type="transmembrane region" description="Helical" evidence="7">
    <location>
        <begin position="39"/>
        <end position="57"/>
    </location>
</feature>
<dbReference type="EMBL" id="PXYV01000014">
    <property type="protein sequence ID" value="PSR22643.1"/>
    <property type="molecule type" value="Genomic_DNA"/>
</dbReference>
<dbReference type="GO" id="GO:0009486">
    <property type="term" value="F:cytochrome bo3 ubiquinol oxidase activity"/>
    <property type="evidence" value="ECO:0007669"/>
    <property type="project" value="TreeGrafter"/>
</dbReference>
<evidence type="ECO:0000256" key="1">
    <source>
        <dbReference type="ARBA" id="ARBA00004651"/>
    </source>
</evidence>
<comment type="similarity">
    <text evidence="2">Belongs to the cytochrome c oxidase bacterial subunit 4 family.</text>
</comment>
<accession>A0A2T2WK80</accession>
<dbReference type="InterPro" id="IPR050968">
    <property type="entry name" value="Cytochrome_c_oxidase_bac_sub4"/>
</dbReference>
<sequence length="126" mass="14168">MSQVEQPLTIDEAYNQDNDRALKFLRPRFHEEKFPTIQILGYIGSLILTFGAYFLVMDHVLPPVSLLAVILALAVMQGALQIGVFMHVREGRGLAWQIVPLYLVFLIAMGMVGMSIWIMLFKSGVS</sequence>
<evidence type="ECO:0000256" key="6">
    <source>
        <dbReference type="ARBA" id="ARBA00023136"/>
    </source>
</evidence>
<evidence type="ECO:0000313" key="9">
    <source>
        <dbReference type="Proteomes" id="UP000241848"/>
    </source>
</evidence>
<evidence type="ECO:0000256" key="5">
    <source>
        <dbReference type="ARBA" id="ARBA00022989"/>
    </source>
</evidence>
<organism evidence="8 9">
    <name type="scientific">Sulfobacillus acidophilus</name>
    <dbReference type="NCBI Taxonomy" id="53633"/>
    <lineage>
        <taxon>Bacteria</taxon>
        <taxon>Bacillati</taxon>
        <taxon>Bacillota</taxon>
        <taxon>Clostridia</taxon>
        <taxon>Eubacteriales</taxon>
        <taxon>Clostridiales Family XVII. Incertae Sedis</taxon>
        <taxon>Sulfobacillus</taxon>
    </lineage>
</organism>
<dbReference type="InterPro" id="IPR005171">
    <property type="entry name" value="Cyt_c_oxidase_su4_prok"/>
</dbReference>
<evidence type="ECO:0000256" key="4">
    <source>
        <dbReference type="ARBA" id="ARBA00022692"/>
    </source>
</evidence>
<keyword evidence="4 7" id="KW-0812">Transmembrane</keyword>